<name>A0A2A6QCX2_ECOLX</name>
<protein>
    <submittedName>
        <fullName evidence="1">Uncharacterized protein</fullName>
    </submittedName>
</protein>
<gene>
    <name evidence="1" type="ORF">C9Z68_05845</name>
</gene>
<evidence type="ECO:0000313" key="2">
    <source>
        <dbReference type="Proteomes" id="UP000309937"/>
    </source>
</evidence>
<comment type="caution">
    <text evidence="1">The sequence shown here is derived from an EMBL/GenBank/DDBJ whole genome shotgun (WGS) entry which is preliminary data.</text>
</comment>
<dbReference type="AlphaFoldDB" id="A0A2A6QCX2"/>
<organism evidence="1 2">
    <name type="scientific">Escherichia coli</name>
    <dbReference type="NCBI Taxonomy" id="562"/>
    <lineage>
        <taxon>Bacteria</taxon>
        <taxon>Pseudomonadati</taxon>
        <taxon>Pseudomonadota</taxon>
        <taxon>Gammaproteobacteria</taxon>
        <taxon>Enterobacterales</taxon>
        <taxon>Enterobacteriaceae</taxon>
        <taxon>Escherichia</taxon>
    </lineage>
</organism>
<dbReference type="EMBL" id="RRGJ01000005">
    <property type="protein sequence ID" value="TJQ17407.1"/>
    <property type="molecule type" value="Genomic_DNA"/>
</dbReference>
<dbReference type="Proteomes" id="UP000309937">
    <property type="component" value="Unassembled WGS sequence"/>
</dbReference>
<proteinExistence type="predicted"/>
<sequence length="140" mass="16685">MRSNYLLQESKMKQQNVVDEIRRNYRNNCWIDFEIYLYSNGRLIIVGSSDLSYYHNFEIIINAPSYMSGDTHWTCDPLDDFMKLKIINDDNDANIILEFYSESILQFKVIAANISLNFDTVFYYKRENLSSGERLAYWIE</sequence>
<evidence type="ECO:0000313" key="1">
    <source>
        <dbReference type="EMBL" id="TJQ17407.1"/>
    </source>
</evidence>
<reference evidence="1 2" key="1">
    <citation type="submission" date="2018-12" db="EMBL/GenBank/DDBJ databases">
        <title>Food and Water Safety Consortium.</title>
        <authorList>
            <person name="Tyson S."/>
            <person name="Peterson C.-L."/>
            <person name="Olson A."/>
            <person name="Tyler S."/>
            <person name="Cabral J."/>
            <person name="Lynch T."/>
            <person name="Knox N."/>
            <person name="Van Domselaar G."/>
            <person name="Graham M."/>
        </authorList>
    </citation>
    <scope>NUCLEOTIDE SEQUENCE [LARGE SCALE GENOMIC DNA]</scope>
    <source>
        <strain evidence="1 2">FWSEC0118</strain>
    </source>
</reference>
<accession>A0A2A6QCX2</accession>